<evidence type="ECO:0000313" key="2">
    <source>
        <dbReference type="Proteomes" id="UP000765509"/>
    </source>
</evidence>
<proteinExistence type="predicted"/>
<gene>
    <name evidence="1" type="ORF">O181_020599</name>
</gene>
<dbReference type="EMBL" id="AVOT02006152">
    <property type="protein sequence ID" value="MBW0480884.1"/>
    <property type="molecule type" value="Genomic_DNA"/>
</dbReference>
<protein>
    <submittedName>
        <fullName evidence="1">Uncharacterized protein</fullName>
    </submittedName>
</protein>
<name>A0A9Q3C985_9BASI</name>
<reference evidence="1" key="1">
    <citation type="submission" date="2021-03" db="EMBL/GenBank/DDBJ databases">
        <title>Draft genome sequence of rust myrtle Austropuccinia psidii MF-1, a brazilian biotype.</title>
        <authorList>
            <person name="Quecine M.C."/>
            <person name="Pachon D.M.R."/>
            <person name="Bonatelli M.L."/>
            <person name="Correr F.H."/>
            <person name="Franceschini L.M."/>
            <person name="Leite T.F."/>
            <person name="Margarido G.R.A."/>
            <person name="Almeida C.A."/>
            <person name="Ferrarezi J.A."/>
            <person name="Labate C.A."/>
        </authorList>
    </citation>
    <scope>NUCLEOTIDE SEQUENCE</scope>
    <source>
        <strain evidence="1">MF-1</strain>
    </source>
</reference>
<keyword evidence="2" id="KW-1185">Reference proteome</keyword>
<dbReference type="AlphaFoldDB" id="A0A9Q3C985"/>
<dbReference type="Proteomes" id="UP000765509">
    <property type="component" value="Unassembled WGS sequence"/>
</dbReference>
<sequence length="174" mass="19609">MLKPMKRLASAPSPPYLRHIPSFCFRTPTSSSTQLTILGLPHFPLMFKIYHPYTHAMSGFHTEGCSFPQWTMLTLTHTFASTTPPLYLCFIPSFCICTPASSSPQLTMIIPLHFPILFSIYRPYAHAMIDFHTKGCTFPQLTILMLMHTFASASKPVPHQLCPLPCLRSHTALL</sequence>
<comment type="caution">
    <text evidence="1">The sequence shown here is derived from an EMBL/GenBank/DDBJ whole genome shotgun (WGS) entry which is preliminary data.</text>
</comment>
<organism evidence="1 2">
    <name type="scientific">Austropuccinia psidii MF-1</name>
    <dbReference type="NCBI Taxonomy" id="1389203"/>
    <lineage>
        <taxon>Eukaryota</taxon>
        <taxon>Fungi</taxon>
        <taxon>Dikarya</taxon>
        <taxon>Basidiomycota</taxon>
        <taxon>Pucciniomycotina</taxon>
        <taxon>Pucciniomycetes</taxon>
        <taxon>Pucciniales</taxon>
        <taxon>Sphaerophragmiaceae</taxon>
        <taxon>Austropuccinia</taxon>
    </lineage>
</organism>
<accession>A0A9Q3C985</accession>
<evidence type="ECO:0000313" key="1">
    <source>
        <dbReference type="EMBL" id="MBW0480884.1"/>
    </source>
</evidence>